<organism evidence="1">
    <name type="scientific">Ligilactobacillus salivarius cp400</name>
    <dbReference type="NCBI Taxonomy" id="1273133"/>
    <lineage>
        <taxon>Bacteria</taxon>
        <taxon>Bacillati</taxon>
        <taxon>Bacillota</taxon>
        <taxon>Bacilli</taxon>
        <taxon>Lactobacillales</taxon>
        <taxon>Lactobacillaceae</taxon>
        <taxon>Ligilactobacillus</taxon>
    </lineage>
</organism>
<reference evidence="1" key="2">
    <citation type="journal article" date="2014" name="Genome Announc.">
        <title>Draft Genome Sequence of a Novel Lactobacillus salivarius Strain Isolated from Piglet.</title>
        <authorList>
            <person name="Mackenzie D.A."/>
            <person name="McLay K."/>
            <person name="Roos S."/>
            <person name="Walter J."/>
            <person name="Swarbreck D."/>
            <person name="Drou N."/>
            <person name="Crossman L.C."/>
            <person name="Juge N."/>
        </authorList>
    </citation>
    <scope>NUCLEOTIDE SEQUENCE [LARGE SCALE GENOMIC DNA]</scope>
    <source>
        <strain>cp400</strain>
    </source>
</reference>
<proteinExistence type="predicted"/>
<evidence type="ECO:0000313" key="1">
    <source>
        <dbReference type="EMBL" id="CDK35041.1"/>
    </source>
</evidence>
<comment type="caution">
    <text evidence="1">The sequence shown here is derived from an EMBL/GenBank/DDBJ whole genome shotgun (WGS) entry which is preliminary data.</text>
</comment>
<gene>
    <name evidence="1" type="ORF">LSCP400_08471</name>
</gene>
<reference evidence="1" key="1">
    <citation type="submission" date="2013-10" db="EMBL/GenBank/DDBJ databases">
        <authorList>
            <person name="Crossman L."/>
        </authorList>
    </citation>
    <scope>NUCLEOTIDE SEQUENCE</scope>
</reference>
<protein>
    <submittedName>
        <fullName evidence="1">Minor capsid protein</fullName>
    </submittedName>
</protein>
<name>V6DJX4_9LACO</name>
<dbReference type="AlphaFoldDB" id="V6DJX4"/>
<accession>V6DJX4</accession>
<sequence>MPQFSLKDAIVPEIFAPYVQNLSTKTNRFITSGITTSNFDISAQLAQPGTEIQMPFINDLEGDPQIWNDTTDITVDSTTTGKQRAFKFWLTKAFGYTDFSETVSGAPIQETIAQRFGAYWTRTDQRILLATLKGIFANSDIATAKMFDDSANAFSAKGFLATIARLGDLQDQTFNSIAVHSATYAMMKAQQMIDTVQPANAVTPFGTYNGMNIIVDDDLPIENGVATSYIFGSGSVGYAVAAPANAPAIEVNREPMKNGGQTAIINRRVLATHVMGTTIADSFATTAGTVGIEALEKGTTWDYVVDPRNIRVVAYKAKLDDAFVTATQKGSTDKNKKGATSSVK</sequence>
<dbReference type="EMBL" id="CBVR010000010">
    <property type="protein sequence ID" value="CDK35041.1"/>
    <property type="molecule type" value="Genomic_DNA"/>
</dbReference>